<evidence type="ECO:0000256" key="1">
    <source>
        <dbReference type="ARBA" id="ARBA00023125"/>
    </source>
</evidence>
<dbReference type="GO" id="GO:0003697">
    <property type="term" value="F:single-stranded DNA binding"/>
    <property type="evidence" value="ECO:0007669"/>
    <property type="project" value="InterPro"/>
</dbReference>
<comment type="caution">
    <text evidence="3">The sequence shown here is derived from an EMBL/GenBank/DDBJ whole genome shotgun (WGS) entry which is preliminary data.</text>
</comment>
<accession>A0A5D0TTE4</accession>
<dbReference type="OrthoDB" id="4179327at2"/>
<dbReference type="Proteomes" id="UP000322634">
    <property type="component" value="Unassembled WGS sequence"/>
</dbReference>
<dbReference type="InterPro" id="IPR000424">
    <property type="entry name" value="Primosome_PriB/ssb"/>
</dbReference>
<dbReference type="EMBL" id="VSFF01000016">
    <property type="protein sequence ID" value="TYC08602.1"/>
    <property type="molecule type" value="Genomic_DNA"/>
</dbReference>
<dbReference type="AlphaFoldDB" id="A0A5D0TTE4"/>
<evidence type="ECO:0000313" key="3">
    <source>
        <dbReference type="EMBL" id="TYC08602.1"/>
    </source>
</evidence>
<dbReference type="Pfam" id="PF00436">
    <property type="entry name" value="SSB"/>
    <property type="match status" value="1"/>
</dbReference>
<gene>
    <name evidence="3" type="ORF">FXF65_37550</name>
</gene>
<dbReference type="Gene3D" id="2.40.50.140">
    <property type="entry name" value="Nucleic acid-binding proteins"/>
    <property type="match status" value="1"/>
</dbReference>
<keyword evidence="4" id="KW-1185">Reference proteome</keyword>
<dbReference type="CDD" id="cd04496">
    <property type="entry name" value="SSB_OBF"/>
    <property type="match status" value="1"/>
</dbReference>
<evidence type="ECO:0000313" key="4">
    <source>
        <dbReference type="Proteomes" id="UP000322634"/>
    </source>
</evidence>
<organism evidence="3 4">
    <name type="scientific">Actinomadura syzygii</name>
    <dbReference type="NCBI Taxonomy" id="1427538"/>
    <lineage>
        <taxon>Bacteria</taxon>
        <taxon>Bacillati</taxon>
        <taxon>Actinomycetota</taxon>
        <taxon>Actinomycetes</taxon>
        <taxon>Streptosporangiales</taxon>
        <taxon>Thermomonosporaceae</taxon>
        <taxon>Actinomadura</taxon>
    </lineage>
</organism>
<reference evidence="3 4" key="1">
    <citation type="submission" date="2019-08" db="EMBL/GenBank/DDBJ databases">
        <title>Actinomadura sp. nov. CYP1-5 isolated from mountain soil.</title>
        <authorList>
            <person name="Songsumanus A."/>
            <person name="Kuncharoen N."/>
            <person name="Kudo T."/>
            <person name="Yuki M."/>
            <person name="Igarashi Y."/>
            <person name="Tanasupawat S."/>
        </authorList>
    </citation>
    <scope>NUCLEOTIDE SEQUENCE [LARGE SCALE GENOMIC DNA]</scope>
    <source>
        <strain evidence="3 4">GKU157</strain>
    </source>
</reference>
<dbReference type="RefSeq" id="WP_148354905.1">
    <property type="nucleotide sequence ID" value="NZ_JBHSBF010000002.1"/>
</dbReference>
<proteinExistence type="predicted"/>
<name>A0A5D0TTE4_9ACTN</name>
<dbReference type="SUPFAM" id="SSF50249">
    <property type="entry name" value="Nucleic acid-binding proteins"/>
    <property type="match status" value="1"/>
</dbReference>
<evidence type="ECO:0000256" key="2">
    <source>
        <dbReference type="PROSITE-ProRule" id="PRU00252"/>
    </source>
</evidence>
<sequence>MSNPVNTGTVIGRLARDVKIFSNQDGSKKVAFTVYADRNYKNAQGETPADAIPVEAFVRKDTDVDKTPFAMIHRGDLIALDTSLRMDHYTNRAGEEVFELKVNVENIKLLEPKRVTQARLAQRVADAEQANRQMQAQATVPVPTAVPAQVAAQSAMHDQLPFGNRSPEKAHH</sequence>
<protein>
    <submittedName>
        <fullName evidence="3">Single-stranded DNA-binding protein</fullName>
    </submittedName>
</protein>
<keyword evidence="1 2" id="KW-0238">DNA-binding</keyword>
<dbReference type="PROSITE" id="PS50935">
    <property type="entry name" value="SSB"/>
    <property type="match status" value="1"/>
</dbReference>
<dbReference type="InterPro" id="IPR012340">
    <property type="entry name" value="NA-bd_OB-fold"/>
</dbReference>